<dbReference type="InterPro" id="IPR035965">
    <property type="entry name" value="PAS-like_dom_sf"/>
</dbReference>
<keyword evidence="18" id="KW-1185">Reference proteome</keyword>
<evidence type="ECO:0000256" key="10">
    <source>
        <dbReference type="ARBA" id="ARBA00023012"/>
    </source>
</evidence>
<dbReference type="InterPro" id="IPR036890">
    <property type="entry name" value="HATPase_C_sf"/>
</dbReference>
<feature type="domain" description="PAC" evidence="16">
    <location>
        <begin position="398"/>
        <end position="450"/>
    </location>
</feature>
<feature type="domain" description="Response regulatory" evidence="15">
    <location>
        <begin position="936"/>
        <end position="1089"/>
    </location>
</feature>
<evidence type="ECO:0000256" key="6">
    <source>
        <dbReference type="ARBA" id="ARBA00022679"/>
    </source>
</evidence>
<dbReference type="SMART" id="SM00448">
    <property type="entry name" value="REC"/>
    <property type="match status" value="1"/>
</dbReference>
<dbReference type="GO" id="GO:0005524">
    <property type="term" value="F:ATP binding"/>
    <property type="evidence" value="ECO:0007669"/>
    <property type="project" value="UniProtKB-KW"/>
</dbReference>
<dbReference type="InParanoid" id="A0A2J6TV44"/>
<dbReference type="PANTHER" id="PTHR45339">
    <property type="entry name" value="HYBRID SIGNAL TRANSDUCTION HISTIDINE KINASE J"/>
    <property type="match status" value="1"/>
</dbReference>
<keyword evidence="5 12" id="KW-0597">Phosphoprotein</keyword>
<dbReference type="InterPro" id="IPR005467">
    <property type="entry name" value="His_kinase_dom"/>
</dbReference>
<dbReference type="SMART" id="SM00387">
    <property type="entry name" value="HATPase_c"/>
    <property type="match status" value="1"/>
</dbReference>
<dbReference type="STRING" id="1095630.A0A2J6TV44"/>
<dbReference type="FunFam" id="1.10.287.130:FF:000002">
    <property type="entry name" value="Two-component osmosensing histidine kinase"/>
    <property type="match status" value="1"/>
</dbReference>
<comment type="function">
    <text evidence="11">Involved in the control of the SAPK-dependent transcriptional response to peroxide stress. Regulates sty1 activity.</text>
</comment>
<dbReference type="InterPro" id="IPR000700">
    <property type="entry name" value="PAS-assoc_C"/>
</dbReference>
<keyword evidence="4" id="KW-0963">Cytoplasm</keyword>
<dbReference type="Pfam" id="PF08447">
    <property type="entry name" value="PAS_3"/>
    <property type="match status" value="1"/>
</dbReference>
<evidence type="ECO:0000256" key="9">
    <source>
        <dbReference type="ARBA" id="ARBA00022840"/>
    </source>
</evidence>
<dbReference type="GO" id="GO:0000155">
    <property type="term" value="F:phosphorelay sensor kinase activity"/>
    <property type="evidence" value="ECO:0007669"/>
    <property type="project" value="InterPro"/>
</dbReference>
<feature type="region of interest" description="Disordered" evidence="13">
    <location>
        <begin position="155"/>
        <end position="181"/>
    </location>
</feature>
<evidence type="ECO:0000256" key="13">
    <source>
        <dbReference type="SAM" id="MobiDB-lite"/>
    </source>
</evidence>
<protein>
    <recommendedName>
        <fullName evidence="3">histidine kinase</fullName>
        <ecNumber evidence="3">2.7.13.3</ecNumber>
    </recommendedName>
</protein>
<organism evidence="17 18">
    <name type="scientific">Hyaloscypha bicolor E</name>
    <dbReference type="NCBI Taxonomy" id="1095630"/>
    <lineage>
        <taxon>Eukaryota</taxon>
        <taxon>Fungi</taxon>
        <taxon>Dikarya</taxon>
        <taxon>Ascomycota</taxon>
        <taxon>Pezizomycotina</taxon>
        <taxon>Leotiomycetes</taxon>
        <taxon>Helotiales</taxon>
        <taxon>Hyaloscyphaceae</taxon>
        <taxon>Hyaloscypha</taxon>
        <taxon>Hyaloscypha bicolor</taxon>
    </lineage>
</organism>
<dbReference type="CDD" id="cd00082">
    <property type="entry name" value="HisKA"/>
    <property type="match status" value="1"/>
</dbReference>
<dbReference type="InterPro" id="IPR000014">
    <property type="entry name" value="PAS"/>
</dbReference>
<dbReference type="InterPro" id="IPR004358">
    <property type="entry name" value="Sig_transdc_His_kin-like_C"/>
</dbReference>
<comment type="catalytic activity">
    <reaction evidence="1">
        <text>ATP + protein L-histidine = ADP + protein N-phospho-L-histidine.</text>
        <dbReference type="EC" id="2.7.13.3"/>
    </reaction>
</comment>
<evidence type="ECO:0000256" key="11">
    <source>
        <dbReference type="ARBA" id="ARBA00054109"/>
    </source>
</evidence>
<dbReference type="AlphaFoldDB" id="A0A2J6TV44"/>
<dbReference type="NCBIfam" id="TIGR00229">
    <property type="entry name" value="sensory_box"/>
    <property type="match status" value="1"/>
</dbReference>
<evidence type="ECO:0000256" key="4">
    <source>
        <dbReference type="ARBA" id="ARBA00022490"/>
    </source>
</evidence>
<dbReference type="Pfam" id="PF00072">
    <property type="entry name" value="Response_reg"/>
    <property type="match status" value="1"/>
</dbReference>
<dbReference type="Gene3D" id="3.30.450.20">
    <property type="entry name" value="PAS domain"/>
    <property type="match status" value="1"/>
</dbReference>
<feature type="domain" description="Histidine kinase" evidence="14">
    <location>
        <begin position="612"/>
        <end position="839"/>
    </location>
</feature>
<keyword evidence="8" id="KW-0418">Kinase</keyword>
<dbReference type="GO" id="GO:0005737">
    <property type="term" value="C:cytoplasm"/>
    <property type="evidence" value="ECO:0007669"/>
    <property type="project" value="UniProtKB-SubCell"/>
</dbReference>
<evidence type="ECO:0000259" key="15">
    <source>
        <dbReference type="PROSITE" id="PS50110"/>
    </source>
</evidence>
<dbReference type="PROSITE" id="PS50110">
    <property type="entry name" value="RESPONSE_REGULATORY"/>
    <property type="match status" value="1"/>
</dbReference>
<dbReference type="Gene3D" id="3.40.50.2300">
    <property type="match status" value="1"/>
</dbReference>
<dbReference type="CDD" id="cd00130">
    <property type="entry name" value="PAS"/>
    <property type="match status" value="1"/>
</dbReference>
<dbReference type="InterPro" id="IPR001610">
    <property type="entry name" value="PAC"/>
</dbReference>
<evidence type="ECO:0000259" key="16">
    <source>
        <dbReference type="PROSITE" id="PS50113"/>
    </source>
</evidence>
<dbReference type="SUPFAM" id="SSF52172">
    <property type="entry name" value="CheY-like"/>
    <property type="match status" value="1"/>
</dbReference>
<evidence type="ECO:0000256" key="12">
    <source>
        <dbReference type="PROSITE-ProRule" id="PRU00169"/>
    </source>
</evidence>
<dbReference type="SMART" id="SM00086">
    <property type="entry name" value="PAC"/>
    <property type="match status" value="1"/>
</dbReference>
<dbReference type="SMART" id="SM00388">
    <property type="entry name" value="HisKA"/>
    <property type="match status" value="1"/>
</dbReference>
<dbReference type="SUPFAM" id="SSF47384">
    <property type="entry name" value="Homodimeric domain of signal transducing histidine kinase"/>
    <property type="match status" value="1"/>
</dbReference>
<dbReference type="Gene3D" id="1.10.287.130">
    <property type="match status" value="1"/>
</dbReference>
<dbReference type="GO" id="GO:1900745">
    <property type="term" value="P:positive regulation of p38MAPK cascade"/>
    <property type="evidence" value="ECO:0007669"/>
    <property type="project" value="UniProtKB-ARBA"/>
</dbReference>
<dbReference type="RefSeq" id="XP_024743765.1">
    <property type="nucleotide sequence ID" value="XM_024878884.1"/>
</dbReference>
<keyword evidence="9" id="KW-0067">ATP-binding</keyword>
<dbReference type="FunFam" id="3.30.565.10:FF:000010">
    <property type="entry name" value="Sensor histidine kinase RcsC"/>
    <property type="match status" value="1"/>
</dbReference>
<dbReference type="InterPro" id="IPR001789">
    <property type="entry name" value="Sig_transdc_resp-reg_receiver"/>
</dbReference>
<evidence type="ECO:0000256" key="2">
    <source>
        <dbReference type="ARBA" id="ARBA00004496"/>
    </source>
</evidence>
<evidence type="ECO:0000256" key="7">
    <source>
        <dbReference type="ARBA" id="ARBA00022741"/>
    </source>
</evidence>
<dbReference type="PRINTS" id="PR00344">
    <property type="entry name" value="BCTRLSENSOR"/>
</dbReference>
<feature type="region of interest" description="Disordered" evidence="13">
    <location>
        <begin position="848"/>
        <end position="877"/>
    </location>
</feature>
<dbReference type="SMART" id="SM00091">
    <property type="entry name" value="PAS"/>
    <property type="match status" value="3"/>
</dbReference>
<name>A0A2J6TV44_9HELO</name>
<dbReference type="Pfam" id="PF00512">
    <property type="entry name" value="HisKA"/>
    <property type="match status" value="1"/>
</dbReference>
<evidence type="ECO:0000256" key="8">
    <source>
        <dbReference type="ARBA" id="ARBA00022777"/>
    </source>
</evidence>
<dbReference type="OrthoDB" id="60033at2759"/>
<feature type="modified residue" description="4-aspartylphosphate" evidence="12">
    <location>
        <position position="990"/>
    </location>
</feature>
<dbReference type="CDD" id="cd17546">
    <property type="entry name" value="REC_hyHK_CKI1_RcsC-like"/>
    <property type="match status" value="1"/>
</dbReference>
<comment type="subcellular location">
    <subcellularLocation>
        <location evidence="2">Cytoplasm</location>
    </subcellularLocation>
</comment>
<keyword evidence="10" id="KW-0902">Two-component regulatory system</keyword>
<dbReference type="Proteomes" id="UP000235371">
    <property type="component" value="Unassembled WGS sequence"/>
</dbReference>
<evidence type="ECO:0000313" key="18">
    <source>
        <dbReference type="Proteomes" id="UP000235371"/>
    </source>
</evidence>
<dbReference type="PROSITE" id="PS50113">
    <property type="entry name" value="PAC"/>
    <property type="match status" value="1"/>
</dbReference>
<dbReference type="FunFam" id="3.30.450.20:FF:000099">
    <property type="entry name" value="Sensory box sensor histidine kinase"/>
    <property type="match status" value="1"/>
</dbReference>
<evidence type="ECO:0000259" key="14">
    <source>
        <dbReference type="PROSITE" id="PS50109"/>
    </source>
</evidence>
<evidence type="ECO:0000313" key="17">
    <source>
        <dbReference type="EMBL" id="PMD66861.1"/>
    </source>
</evidence>
<dbReference type="PROSITE" id="PS50109">
    <property type="entry name" value="HIS_KIN"/>
    <property type="match status" value="1"/>
</dbReference>
<dbReference type="CDD" id="cd16922">
    <property type="entry name" value="HATPase_EvgS-ArcB-TorS-like"/>
    <property type="match status" value="1"/>
</dbReference>
<dbReference type="InterPro" id="IPR003661">
    <property type="entry name" value="HisK_dim/P_dom"/>
</dbReference>
<reference evidence="17 18" key="1">
    <citation type="submission" date="2016-04" db="EMBL/GenBank/DDBJ databases">
        <title>A degradative enzymes factory behind the ericoid mycorrhizal symbiosis.</title>
        <authorList>
            <consortium name="DOE Joint Genome Institute"/>
            <person name="Martino E."/>
            <person name="Morin E."/>
            <person name="Grelet G."/>
            <person name="Kuo A."/>
            <person name="Kohler A."/>
            <person name="Daghino S."/>
            <person name="Barry K."/>
            <person name="Choi C."/>
            <person name="Cichocki N."/>
            <person name="Clum A."/>
            <person name="Copeland A."/>
            <person name="Hainaut M."/>
            <person name="Haridas S."/>
            <person name="Labutti K."/>
            <person name="Lindquist E."/>
            <person name="Lipzen A."/>
            <person name="Khouja H.-R."/>
            <person name="Murat C."/>
            <person name="Ohm R."/>
            <person name="Olson A."/>
            <person name="Spatafora J."/>
            <person name="Veneault-Fourrey C."/>
            <person name="Henrissat B."/>
            <person name="Grigoriev I."/>
            <person name="Martin F."/>
            <person name="Perotto S."/>
        </authorList>
    </citation>
    <scope>NUCLEOTIDE SEQUENCE [LARGE SCALE GENOMIC DNA]</scope>
    <source>
        <strain evidence="17 18">E</strain>
    </source>
</reference>
<dbReference type="GeneID" id="36586961"/>
<keyword evidence="7" id="KW-0547">Nucleotide-binding</keyword>
<gene>
    <name evidence="17" type="ORF">K444DRAFT_605861</name>
</gene>
<evidence type="ECO:0000256" key="1">
    <source>
        <dbReference type="ARBA" id="ARBA00000085"/>
    </source>
</evidence>
<dbReference type="EC" id="2.7.13.3" evidence="3"/>
<dbReference type="Pfam" id="PF02518">
    <property type="entry name" value="HATPase_c"/>
    <property type="match status" value="1"/>
</dbReference>
<evidence type="ECO:0000256" key="5">
    <source>
        <dbReference type="ARBA" id="ARBA00022553"/>
    </source>
</evidence>
<dbReference type="PANTHER" id="PTHR45339:SF1">
    <property type="entry name" value="HYBRID SIGNAL TRANSDUCTION HISTIDINE KINASE J"/>
    <property type="match status" value="1"/>
</dbReference>
<dbReference type="InterPro" id="IPR036097">
    <property type="entry name" value="HisK_dim/P_sf"/>
</dbReference>
<accession>A0A2J6TV44</accession>
<dbReference type="InterPro" id="IPR013655">
    <property type="entry name" value="PAS_fold_3"/>
</dbReference>
<evidence type="ECO:0000256" key="3">
    <source>
        <dbReference type="ARBA" id="ARBA00012438"/>
    </source>
</evidence>
<dbReference type="Gene3D" id="3.30.565.10">
    <property type="entry name" value="Histidine kinase-like ATPase, C-terminal domain"/>
    <property type="match status" value="1"/>
</dbReference>
<dbReference type="EMBL" id="KZ613740">
    <property type="protein sequence ID" value="PMD66861.1"/>
    <property type="molecule type" value="Genomic_DNA"/>
</dbReference>
<dbReference type="InterPro" id="IPR011006">
    <property type="entry name" value="CheY-like_superfamily"/>
</dbReference>
<sequence>MQNNTHAQSEPSRHSALDLQLAVLRHLPTPVLVLSPSRKAVFLNRAAERAIGSSDPIQSGTSALGQGPVDLGINLLYNRMWNVVLDKLVTAQKEANSDGNTCPVHKLDAVVSNTNLTYEERHFRILASIVTADDGMYFLLSFERAAHIEKQIKPHHDDQISSPDGGHPVTPNGAQHGTAVDGRRDIHRIKKAVFDSSNIASFILTVDEKFYLTNKKTREVLGDFMGGAEGCDGLSLRERLEIWDEHFTRPLEHAEFPGMKLVRAKKPFTGYRCGFMHTITGDKVVMNVSGECLYDDDTGEFMGGICWCRDLQEYGDFLSEQQQQTLESHETICNLMPHLVWTTTTEGLCDWFSQRWYEFTGMNKEESLGAGFQNAIHPDDLPVLMDKWEHHRKLGNECEVEIRYRRNDGVYKWMLARACPLKNESGKILKWYGTNTDIHDLVMARIEAARNKLQVLTVLAHAEVNLFSINKDRICTMAEGGMLWDSEAESYDINNKSTLVGKDAIEIAQQTQPGGVPGYERNVMEVLSGKVGVAQSEDRIGDRIFRTRVVAELEHNSSDGGKEPEVKGCLGLSIDVTDMKARAALELDNARLMMEEQAAKDSNRVKSQFLANMSHELRTPTAGVIGMVELLSEDPNLTSEQQEYVNSIQLSAKALLTIVNDILDFSKIESGRLDIEEVPFNLASIISELCKLLGMFANQKGLKFGYENTMDENLELFGDPGRTRQVLSNLLTNALKFTKEGSVHLTVSSRAMSPQLAGDEVLEVQFIIEDTGIGIEKHVLDKLFRPFSQGDSSTARLFGGTGLGLTISRNLASLMKGSITLDSTPNVGSKAIFTVPLKVSSYCRNPRLDASTSSPPHPGFRLSARTGKKLTPTSTQNVAHRSINQDLLNQQISNSVTDYSPVPSPPMDRSLRHGSVEGLSPGTPLQLSAEQRSMVHILVVEDNAINQTIAIKNIRKLGFPVTAVWNGREALSYLLSPSRTQPRPSIILMDVQMPVMDGYEATCILRTGKEYSLDQIESKERNADGDAIKGPAEGSGARAKVRLSDIPVIAMTASAIQGDKEKCHEAGMDDYLAKPVEKARLEEMLLKWAGRRRGG</sequence>
<dbReference type="InterPro" id="IPR003594">
    <property type="entry name" value="HATPase_dom"/>
</dbReference>
<dbReference type="SUPFAM" id="SSF55874">
    <property type="entry name" value="ATPase domain of HSP90 chaperone/DNA topoisomerase II/histidine kinase"/>
    <property type="match status" value="1"/>
</dbReference>
<keyword evidence="6" id="KW-0808">Transferase</keyword>
<dbReference type="SUPFAM" id="SSF55785">
    <property type="entry name" value="PYP-like sensor domain (PAS domain)"/>
    <property type="match status" value="1"/>
</dbReference>
<dbReference type="GO" id="GO:0009365">
    <property type="term" value="C:protein histidine kinase complex"/>
    <property type="evidence" value="ECO:0007669"/>
    <property type="project" value="UniProtKB-ARBA"/>
</dbReference>
<proteinExistence type="predicted"/>